<dbReference type="PANTHER" id="PTHR43081">
    <property type="entry name" value="ADENYLATE CYCLASE, TERMINAL-DIFFERENTIATION SPECIFIC-RELATED"/>
    <property type="match status" value="1"/>
</dbReference>
<dbReference type="Pfam" id="PF00072">
    <property type="entry name" value="Response_reg"/>
    <property type="match status" value="1"/>
</dbReference>
<protein>
    <submittedName>
        <fullName evidence="5">Adenylate/guanylate cyclase</fullName>
    </submittedName>
</protein>
<dbReference type="GO" id="GO:0004016">
    <property type="term" value="F:adenylate cyclase activity"/>
    <property type="evidence" value="ECO:0007669"/>
    <property type="project" value="UniProtKB-ARBA"/>
</dbReference>
<dbReference type="STRING" id="406100.SAMN04488052_11021"/>
<dbReference type="PANTHER" id="PTHR43081:SF1">
    <property type="entry name" value="ADENYLATE CYCLASE, TERMINAL-DIFFERENTIATION SPECIFIC"/>
    <property type="match status" value="1"/>
</dbReference>
<dbReference type="RefSeq" id="WP_171909959.1">
    <property type="nucleotide sequence ID" value="NZ_FOEG01000010.1"/>
</dbReference>
<dbReference type="SMART" id="SM00448">
    <property type="entry name" value="REC"/>
    <property type="match status" value="1"/>
</dbReference>
<proteinExistence type="predicted"/>
<sequence length="359" mass="38339">MVGAGTQRRVLVLEGDHGDSGPTARDILEPSGFGVDQARDPDEALTLARRESFDAFVLDAESFGADGIALCRQIRDEPGYYLSPILLTAEANDRATWQKAFAAGCDDLLRRPLEPVVVRARLVNLLEKADYAQELERVRANLARYVSPRLRQIVQNAGPEDGFPPPQSQHVCILFSDIRGFTALAQTIPPARLFAAVSQHLGSQVEAVYAHGGYVDKFGGDGIMAVFDGDAMAHDACACALDMIEANAAIQGSEFEIPLGIGIHEGPVVAGNIGSGEHLDYTVIGNTVNLAARLCGWASPGDIVVSEAVRGVLRETDAFACVEPREANVRGLKEAITLYRLENREGADAAQEGSDVAGS</sequence>
<evidence type="ECO:0000259" key="4">
    <source>
        <dbReference type="PROSITE" id="PS50125"/>
    </source>
</evidence>
<name>A0A1H8V645_9GAMM</name>
<feature type="modified residue" description="4-aspartylphosphate" evidence="1">
    <location>
        <position position="59"/>
    </location>
</feature>
<feature type="domain" description="Guanylate cyclase" evidence="4">
    <location>
        <begin position="172"/>
        <end position="295"/>
    </location>
</feature>
<evidence type="ECO:0000313" key="5">
    <source>
        <dbReference type="EMBL" id="SEP10876.1"/>
    </source>
</evidence>
<dbReference type="PROSITE" id="PS50125">
    <property type="entry name" value="GUANYLATE_CYCLASE_2"/>
    <property type="match status" value="1"/>
</dbReference>
<dbReference type="Gene3D" id="3.30.70.1230">
    <property type="entry name" value="Nucleotide cyclase"/>
    <property type="match status" value="1"/>
</dbReference>
<dbReference type="SMART" id="SM00044">
    <property type="entry name" value="CYCc"/>
    <property type="match status" value="1"/>
</dbReference>
<dbReference type="InterPro" id="IPR001789">
    <property type="entry name" value="Sig_transdc_resp-reg_receiver"/>
</dbReference>
<organism evidence="5 6">
    <name type="scientific">Aquisalimonas asiatica</name>
    <dbReference type="NCBI Taxonomy" id="406100"/>
    <lineage>
        <taxon>Bacteria</taxon>
        <taxon>Pseudomonadati</taxon>
        <taxon>Pseudomonadota</taxon>
        <taxon>Gammaproteobacteria</taxon>
        <taxon>Chromatiales</taxon>
        <taxon>Ectothiorhodospiraceae</taxon>
        <taxon>Aquisalimonas</taxon>
    </lineage>
</organism>
<accession>A0A1H8V645</accession>
<gene>
    <name evidence="5" type="ORF">SAMN04488052_11021</name>
</gene>
<dbReference type="EMBL" id="FOEG01000010">
    <property type="protein sequence ID" value="SEP10876.1"/>
    <property type="molecule type" value="Genomic_DNA"/>
</dbReference>
<evidence type="ECO:0000259" key="3">
    <source>
        <dbReference type="PROSITE" id="PS50110"/>
    </source>
</evidence>
<dbReference type="AlphaFoldDB" id="A0A1H8V645"/>
<dbReference type="Pfam" id="PF00211">
    <property type="entry name" value="Guanylate_cyc"/>
    <property type="match status" value="1"/>
</dbReference>
<dbReference type="InterPro" id="IPR011006">
    <property type="entry name" value="CheY-like_superfamily"/>
</dbReference>
<dbReference type="InterPro" id="IPR001054">
    <property type="entry name" value="A/G_cyclase"/>
</dbReference>
<reference evidence="5 6" key="1">
    <citation type="submission" date="2016-10" db="EMBL/GenBank/DDBJ databases">
        <authorList>
            <person name="de Groot N.N."/>
        </authorList>
    </citation>
    <scope>NUCLEOTIDE SEQUENCE [LARGE SCALE GENOMIC DNA]</scope>
    <source>
        <strain evidence="5 6">CGMCC 1.6291</strain>
    </source>
</reference>
<dbReference type="Proteomes" id="UP000199657">
    <property type="component" value="Unassembled WGS sequence"/>
</dbReference>
<dbReference type="SUPFAM" id="SSF52172">
    <property type="entry name" value="CheY-like"/>
    <property type="match status" value="1"/>
</dbReference>
<dbReference type="GO" id="GO:0000160">
    <property type="term" value="P:phosphorelay signal transduction system"/>
    <property type="evidence" value="ECO:0007669"/>
    <property type="project" value="InterPro"/>
</dbReference>
<dbReference type="InterPro" id="IPR029787">
    <property type="entry name" value="Nucleotide_cyclase"/>
</dbReference>
<evidence type="ECO:0000256" key="1">
    <source>
        <dbReference type="PROSITE-ProRule" id="PRU00169"/>
    </source>
</evidence>
<dbReference type="SUPFAM" id="SSF55073">
    <property type="entry name" value="Nucleotide cyclase"/>
    <property type="match status" value="1"/>
</dbReference>
<keyword evidence="1" id="KW-0597">Phosphoprotein</keyword>
<evidence type="ECO:0000313" key="6">
    <source>
        <dbReference type="Proteomes" id="UP000199657"/>
    </source>
</evidence>
<dbReference type="CDD" id="cd07302">
    <property type="entry name" value="CHD"/>
    <property type="match status" value="1"/>
</dbReference>
<evidence type="ECO:0000256" key="2">
    <source>
        <dbReference type="SAM" id="MobiDB-lite"/>
    </source>
</evidence>
<feature type="domain" description="Response regulatory" evidence="3">
    <location>
        <begin position="10"/>
        <end position="126"/>
    </location>
</feature>
<dbReference type="GO" id="GO:0009190">
    <property type="term" value="P:cyclic nucleotide biosynthetic process"/>
    <property type="evidence" value="ECO:0007669"/>
    <property type="project" value="InterPro"/>
</dbReference>
<keyword evidence="6" id="KW-1185">Reference proteome</keyword>
<dbReference type="PROSITE" id="PS50110">
    <property type="entry name" value="RESPONSE_REGULATORY"/>
    <property type="match status" value="1"/>
</dbReference>
<dbReference type="Gene3D" id="3.40.50.2300">
    <property type="match status" value="1"/>
</dbReference>
<feature type="region of interest" description="Disordered" evidence="2">
    <location>
        <begin position="14"/>
        <end position="33"/>
    </location>
</feature>
<dbReference type="InterPro" id="IPR050697">
    <property type="entry name" value="Adenylyl/Guanylyl_Cyclase_3/4"/>
</dbReference>